<comment type="subcellular location">
    <subcellularLocation>
        <location evidence="1">Cell membrane</location>
        <topology evidence="1">Multi-pass membrane protein</topology>
    </subcellularLocation>
</comment>
<evidence type="ECO:0000256" key="4">
    <source>
        <dbReference type="ARBA" id="ARBA00022989"/>
    </source>
</evidence>
<dbReference type="Pfam" id="PF02687">
    <property type="entry name" value="FtsX"/>
    <property type="match status" value="1"/>
</dbReference>
<evidence type="ECO:0000259" key="9">
    <source>
        <dbReference type="Pfam" id="PF12704"/>
    </source>
</evidence>
<evidence type="ECO:0000256" key="5">
    <source>
        <dbReference type="ARBA" id="ARBA00023136"/>
    </source>
</evidence>
<feature type="domain" description="ABC3 transporter permease C-terminal" evidence="8">
    <location>
        <begin position="284"/>
        <end position="392"/>
    </location>
</feature>
<dbReference type="AlphaFoldDB" id="A0A511MYK0"/>
<protein>
    <submittedName>
        <fullName evidence="10">ABC transporter permease</fullName>
    </submittedName>
</protein>
<keyword evidence="4 7" id="KW-1133">Transmembrane helix</keyword>
<evidence type="ECO:0000256" key="6">
    <source>
        <dbReference type="ARBA" id="ARBA00038076"/>
    </source>
</evidence>
<gene>
    <name evidence="10" type="ORF">DC3_13090</name>
</gene>
<organism evidence="10 11">
    <name type="scientific">Deinococcus cellulosilyticus (strain DSM 18568 / NBRC 106333 / KACC 11606 / 5516J-15)</name>
    <dbReference type="NCBI Taxonomy" id="1223518"/>
    <lineage>
        <taxon>Bacteria</taxon>
        <taxon>Thermotogati</taxon>
        <taxon>Deinococcota</taxon>
        <taxon>Deinococci</taxon>
        <taxon>Deinococcales</taxon>
        <taxon>Deinococcaceae</taxon>
        <taxon>Deinococcus</taxon>
    </lineage>
</organism>
<dbReference type="RefSeq" id="WP_222594705.1">
    <property type="nucleotide sequence ID" value="NZ_BJXB01000004.1"/>
</dbReference>
<dbReference type="GO" id="GO:0005886">
    <property type="term" value="C:plasma membrane"/>
    <property type="evidence" value="ECO:0007669"/>
    <property type="project" value="UniProtKB-SubCell"/>
</dbReference>
<dbReference type="EMBL" id="BJXB01000004">
    <property type="protein sequence ID" value="GEM45674.1"/>
    <property type="molecule type" value="Genomic_DNA"/>
</dbReference>
<name>A0A511MYK0_DEIC1</name>
<dbReference type="PANTHER" id="PTHR30572">
    <property type="entry name" value="MEMBRANE COMPONENT OF TRANSPORTER-RELATED"/>
    <property type="match status" value="1"/>
</dbReference>
<evidence type="ECO:0000259" key="8">
    <source>
        <dbReference type="Pfam" id="PF02687"/>
    </source>
</evidence>
<feature type="transmembrane region" description="Helical" evidence="7">
    <location>
        <begin position="279"/>
        <end position="304"/>
    </location>
</feature>
<sequence length="403" mass="42587">MEVFTTAWRAILANPMRSILTALGVIIGVASVVALTGIGSGTTSSITRSLEGLGTNLLTISSDANSRTGLVQQSTRATLTRSDLRAIQTFSPQRIQGVAPTAQTSTQARRDGENLSVNVIGSSPDYETVRNSTPEQGSFFTMNDAQGRRKVAVIGFEVASTLFPSEDALGGTFRLNNQTFTVVGVLEDKGSSGFTSPNTQVIVPFETFETTLGREQNGNINSIYVQAANEKDLSDLQLDLTDLLDARHRIASEADRDFSIQNQADVLQSLSTITSTLTLFLGGVAGISLLVGGIGIMNIMLVSVTERTREIGIRKALGATPLGIRTQFLIEATLLSISGGVIGILVGLGLAYGVGALINTPPVPSVSSIGLAFLFSLGVGVFFGYYPASRASLLDPVESLRYE</sequence>
<feature type="domain" description="MacB-like periplasmic core" evidence="9">
    <location>
        <begin position="18"/>
        <end position="241"/>
    </location>
</feature>
<evidence type="ECO:0000256" key="1">
    <source>
        <dbReference type="ARBA" id="ARBA00004651"/>
    </source>
</evidence>
<keyword evidence="2" id="KW-1003">Cell membrane</keyword>
<evidence type="ECO:0000256" key="3">
    <source>
        <dbReference type="ARBA" id="ARBA00022692"/>
    </source>
</evidence>
<keyword evidence="3 7" id="KW-0812">Transmembrane</keyword>
<reference evidence="10 11" key="1">
    <citation type="submission" date="2019-07" db="EMBL/GenBank/DDBJ databases">
        <title>Whole genome shotgun sequence of Deinococcus cellulosilyticus NBRC 106333.</title>
        <authorList>
            <person name="Hosoyama A."/>
            <person name="Uohara A."/>
            <person name="Ohji S."/>
            <person name="Ichikawa N."/>
        </authorList>
    </citation>
    <scope>NUCLEOTIDE SEQUENCE [LARGE SCALE GENOMIC DNA]</scope>
    <source>
        <strain evidence="10 11">NBRC 106333</strain>
    </source>
</reference>
<comment type="similarity">
    <text evidence="6">Belongs to the ABC-4 integral membrane protein family.</text>
</comment>
<keyword evidence="11" id="KW-1185">Reference proteome</keyword>
<dbReference type="Proteomes" id="UP000321306">
    <property type="component" value="Unassembled WGS sequence"/>
</dbReference>
<dbReference type="PANTHER" id="PTHR30572:SF4">
    <property type="entry name" value="ABC TRANSPORTER PERMEASE YTRF"/>
    <property type="match status" value="1"/>
</dbReference>
<dbReference type="GO" id="GO:0022857">
    <property type="term" value="F:transmembrane transporter activity"/>
    <property type="evidence" value="ECO:0007669"/>
    <property type="project" value="TreeGrafter"/>
</dbReference>
<dbReference type="InterPro" id="IPR025857">
    <property type="entry name" value="MacB_PCD"/>
</dbReference>
<feature type="transmembrane region" description="Helical" evidence="7">
    <location>
        <begin position="366"/>
        <end position="386"/>
    </location>
</feature>
<keyword evidence="5 7" id="KW-0472">Membrane</keyword>
<evidence type="ECO:0000313" key="11">
    <source>
        <dbReference type="Proteomes" id="UP000321306"/>
    </source>
</evidence>
<evidence type="ECO:0000313" key="10">
    <source>
        <dbReference type="EMBL" id="GEM45674.1"/>
    </source>
</evidence>
<dbReference type="InterPro" id="IPR050250">
    <property type="entry name" value="Macrolide_Exporter_MacB"/>
</dbReference>
<evidence type="ECO:0000256" key="7">
    <source>
        <dbReference type="SAM" id="Phobius"/>
    </source>
</evidence>
<comment type="caution">
    <text evidence="10">The sequence shown here is derived from an EMBL/GenBank/DDBJ whole genome shotgun (WGS) entry which is preliminary data.</text>
</comment>
<dbReference type="Pfam" id="PF12704">
    <property type="entry name" value="MacB_PCD"/>
    <property type="match status" value="1"/>
</dbReference>
<feature type="transmembrane region" description="Helical" evidence="7">
    <location>
        <begin position="332"/>
        <end position="354"/>
    </location>
</feature>
<accession>A0A511MYK0</accession>
<proteinExistence type="inferred from homology"/>
<evidence type="ECO:0000256" key="2">
    <source>
        <dbReference type="ARBA" id="ARBA00022475"/>
    </source>
</evidence>
<feature type="transmembrane region" description="Helical" evidence="7">
    <location>
        <begin position="19"/>
        <end position="39"/>
    </location>
</feature>
<dbReference type="InterPro" id="IPR003838">
    <property type="entry name" value="ABC3_permease_C"/>
</dbReference>